<reference evidence="1 2" key="1">
    <citation type="submission" date="2020-11" db="EMBL/GenBank/DDBJ databases">
        <title>Kaistella gelatinilytica sp. nov., a flavobacterium isolated from Antarctic Soil.</title>
        <authorList>
            <person name="Li J."/>
        </authorList>
    </citation>
    <scope>NUCLEOTIDE SEQUENCE [LARGE SCALE GENOMIC DNA]</scope>
    <source>
        <strain evidence="1 2">G5-32</strain>
    </source>
</reference>
<dbReference type="Proteomes" id="UP000660070">
    <property type="component" value="Unassembled WGS sequence"/>
</dbReference>
<dbReference type="RefSeq" id="WP_196079030.1">
    <property type="nucleotide sequence ID" value="NZ_JADPVI010000001.1"/>
</dbReference>
<accession>A0ABS0F9Z5</accession>
<keyword evidence="2" id="KW-1185">Reference proteome</keyword>
<organism evidence="1 2">
    <name type="scientific">Kaistella gelatinilytica</name>
    <dbReference type="NCBI Taxonomy" id="2787636"/>
    <lineage>
        <taxon>Bacteria</taxon>
        <taxon>Pseudomonadati</taxon>
        <taxon>Bacteroidota</taxon>
        <taxon>Flavobacteriia</taxon>
        <taxon>Flavobacteriales</taxon>
        <taxon>Weeksellaceae</taxon>
        <taxon>Chryseobacterium group</taxon>
        <taxon>Kaistella</taxon>
    </lineage>
</organism>
<protein>
    <recommendedName>
        <fullName evidence="3">Lipoprotein</fullName>
    </recommendedName>
</protein>
<dbReference type="EMBL" id="JADPVI010000001">
    <property type="protein sequence ID" value="MBF8456514.1"/>
    <property type="molecule type" value="Genomic_DNA"/>
</dbReference>
<evidence type="ECO:0008006" key="3">
    <source>
        <dbReference type="Google" id="ProtNLM"/>
    </source>
</evidence>
<evidence type="ECO:0000313" key="2">
    <source>
        <dbReference type="Proteomes" id="UP000660070"/>
    </source>
</evidence>
<comment type="caution">
    <text evidence="1">The sequence shown here is derived from an EMBL/GenBank/DDBJ whole genome shotgun (WGS) entry which is preliminary data.</text>
</comment>
<evidence type="ECO:0000313" key="1">
    <source>
        <dbReference type="EMBL" id="MBF8456514.1"/>
    </source>
</evidence>
<gene>
    <name evidence="1" type="ORF">IV494_04905</name>
</gene>
<name>A0ABS0F9Z5_9FLAO</name>
<proteinExistence type="predicted"/>
<sequence>MKKWLLYFMVFTYLTSFCEVRQVAKLPKLVQHYISHKIADHDISVYAFFKMHYLDEQKKDKDYSEDMKLPFKTHDFSSTLITLNIPPEKENLIFPHQSIYVDYSTNFSYSEKFYPSVFQKIWEPPKI</sequence>